<feature type="compositionally biased region" description="Basic residues" evidence="1">
    <location>
        <begin position="111"/>
        <end position="120"/>
    </location>
</feature>
<protein>
    <submittedName>
        <fullName evidence="3">Uncharacterized protein</fullName>
    </submittedName>
</protein>
<evidence type="ECO:0000256" key="1">
    <source>
        <dbReference type="SAM" id="MobiDB-lite"/>
    </source>
</evidence>
<sequence length="194" mass="22042">MWYAIFYYFIIIKHLVISGAPQFRPVIRMSELQKPKVINSPIQQPVAPAYPPFQAKAFIPRSPYMQPLNRPPFPSMNNGPPMQMPMPGRYARPPVQTPMPLQGDSVSPAHSTKRKRRSKPPRTTSAILGGKNKIVMIRISSSTRPPYPGGIRPETEEISGDYRMCDGNAICHKYVWQTKKSLRRSLITRKSLIV</sequence>
<keyword evidence="4" id="KW-1185">Reference proteome</keyword>
<dbReference type="AlphaFoldDB" id="A0A2W1BSF1"/>
<dbReference type="EMBL" id="KZ149953">
    <property type="protein sequence ID" value="PZC76555.1"/>
    <property type="molecule type" value="Genomic_DNA"/>
</dbReference>
<organism evidence="3 4">
    <name type="scientific">Helicoverpa armigera</name>
    <name type="common">Cotton bollworm</name>
    <name type="synonym">Heliothis armigera</name>
    <dbReference type="NCBI Taxonomy" id="29058"/>
    <lineage>
        <taxon>Eukaryota</taxon>
        <taxon>Metazoa</taxon>
        <taxon>Ecdysozoa</taxon>
        <taxon>Arthropoda</taxon>
        <taxon>Hexapoda</taxon>
        <taxon>Insecta</taxon>
        <taxon>Pterygota</taxon>
        <taxon>Neoptera</taxon>
        <taxon>Endopterygota</taxon>
        <taxon>Lepidoptera</taxon>
        <taxon>Glossata</taxon>
        <taxon>Ditrysia</taxon>
        <taxon>Noctuoidea</taxon>
        <taxon>Noctuidae</taxon>
        <taxon>Heliothinae</taxon>
        <taxon>Helicoverpa</taxon>
    </lineage>
</organism>
<keyword evidence="2" id="KW-0732">Signal</keyword>
<accession>A0A2W1BSF1</accession>
<evidence type="ECO:0000313" key="4">
    <source>
        <dbReference type="Proteomes" id="UP000249218"/>
    </source>
</evidence>
<evidence type="ECO:0000313" key="3">
    <source>
        <dbReference type="EMBL" id="PZC76555.1"/>
    </source>
</evidence>
<gene>
    <name evidence="3" type="primary">HaOG204454</name>
    <name evidence="3" type="ORF">B5X24_HaOG204454</name>
</gene>
<reference evidence="3 4" key="1">
    <citation type="journal article" date="2017" name="BMC Biol.">
        <title>Genomic innovations, transcriptional plasticity and gene loss underlying the evolution and divergence of two highly polyphagous and invasive Helicoverpa pest species.</title>
        <authorList>
            <person name="Pearce S.L."/>
            <person name="Clarke D.F."/>
            <person name="East P.D."/>
            <person name="Elfekih S."/>
            <person name="Gordon K.H."/>
            <person name="Jermiin L.S."/>
            <person name="McGaughran A."/>
            <person name="Oakeshott J.G."/>
            <person name="Papanikolaou A."/>
            <person name="Perera O.P."/>
            <person name="Rane R.V."/>
            <person name="Richards S."/>
            <person name="Tay W.T."/>
            <person name="Walsh T.K."/>
            <person name="Anderson A."/>
            <person name="Anderson C.J."/>
            <person name="Asgari S."/>
            <person name="Board P.G."/>
            <person name="Bretschneider A."/>
            <person name="Campbell P.M."/>
            <person name="Chertemps T."/>
            <person name="Christeller J.T."/>
            <person name="Coppin C.W."/>
            <person name="Downes S.J."/>
            <person name="Duan G."/>
            <person name="Farnsworth C.A."/>
            <person name="Good R.T."/>
            <person name="Han L.B."/>
            <person name="Han Y.C."/>
            <person name="Hatje K."/>
            <person name="Horne I."/>
            <person name="Huang Y.P."/>
            <person name="Hughes D.S."/>
            <person name="Jacquin-Joly E."/>
            <person name="James W."/>
            <person name="Jhangiani S."/>
            <person name="Kollmar M."/>
            <person name="Kuwar S.S."/>
            <person name="Li S."/>
            <person name="Liu N.Y."/>
            <person name="Maibeche M.T."/>
            <person name="Miller J.R."/>
            <person name="Montagne N."/>
            <person name="Perry T."/>
            <person name="Qu J."/>
            <person name="Song S.V."/>
            <person name="Sutton G.G."/>
            <person name="Vogel H."/>
            <person name="Walenz B.P."/>
            <person name="Xu W."/>
            <person name="Zhang H.J."/>
            <person name="Zou Z."/>
            <person name="Batterham P."/>
            <person name="Edwards O.R."/>
            <person name="Feyereisen R."/>
            <person name="Gibbs R.A."/>
            <person name="Heckel D.G."/>
            <person name="McGrath A."/>
            <person name="Robin C."/>
            <person name="Scherer S.E."/>
            <person name="Worley K.C."/>
            <person name="Wu Y.D."/>
        </authorList>
    </citation>
    <scope>NUCLEOTIDE SEQUENCE [LARGE SCALE GENOMIC DNA]</scope>
    <source>
        <strain evidence="3">Harm_GR_Male_#8</strain>
        <tissue evidence="3">Whole organism</tissue>
    </source>
</reference>
<feature type="region of interest" description="Disordered" evidence="1">
    <location>
        <begin position="90"/>
        <end position="126"/>
    </location>
</feature>
<feature type="chain" id="PRO_5015860171" evidence="2">
    <location>
        <begin position="19"/>
        <end position="194"/>
    </location>
</feature>
<proteinExistence type="predicted"/>
<dbReference type="Proteomes" id="UP000249218">
    <property type="component" value="Unassembled WGS sequence"/>
</dbReference>
<evidence type="ECO:0000256" key="2">
    <source>
        <dbReference type="SAM" id="SignalP"/>
    </source>
</evidence>
<name>A0A2W1BSF1_HELAM</name>
<feature type="signal peptide" evidence="2">
    <location>
        <begin position="1"/>
        <end position="18"/>
    </location>
</feature>